<comment type="subcellular location">
    <subcellularLocation>
        <location evidence="5">Endoplasmic reticulum membrane</location>
        <topology evidence="5">Multi-pass membrane protein</topology>
    </subcellularLocation>
    <subcellularLocation>
        <location evidence="1">Membrane</location>
        <topology evidence="1">Multi-pass membrane protein</topology>
    </subcellularLocation>
</comment>
<feature type="transmembrane region" description="Helical" evidence="5">
    <location>
        <begin position="241"/>
        <end position="259"/>
    </location>
</feature>
<dbReference type="UniPathway" id="UPA00196"/>
<dbReference type="OrthoDB" id="15270at2759"/>
<evidence type="ECO:0000313" key="7">
    <source>
        <dbReference type="RefSeq" id="XP_013408001.1"/>
    </source>
</evidence>
<dbReference type="GO" id="GO:0072659">
    <property type="term" value="P:protein localization to plasma membrane"/>
    <property type="evidence" value="ECO:0007669"/>
    <property type="project" value="TreeGrafter"/>
</dbReference>
<keyword evidence="5" id="KW-0012">Acyltransferase</keyword>
<dbReference type="PIRSF" id="PIRSF017321">
    <property type="entry name" value="GWT1"/>
    <property type="match status" value="1"/>
</dbReference>
<dbReference type="InterPro" id="IPR009447">
    <property type="entry name" value="PIGW/GWT1"/>
</dbReference>
<dbReference type="Proteomes" id="UP000085678">
    <property type="component" value="Unplaced"/>
</dbReference>
<sequence>MIGERHTYKQQHEDFVSHNNGTSPWEITVIASVAPLSVFLYALVSTWLFIGTRNRVTDSQANRFIIDFVTIVLPTLLGCTVLADHKIMMYTGLLCTCAGLLIIRDQRPSQQKPDCNFLDIRTEKRIMFISNFRAYVNIATAVTILAVDFAIFPRRFAKTELYGMGLMDVGVGSFVIANAIVSPEARGKELGRRSLLNIYTNVLQSVMSSVPLFLLGVARFVSVKSTNYHEHVTEYGVHWNFFFTLACVKVLSTLILNILPNKYPGMIGAVIAIFYQYVLSEWNLTEYVIYGRTMDYDDRKSFVSANREGICSCSGYLAIYFAGIQLGKFLLKKRDRLKEWLYAFVVLEALTCLFWFFLLLSEVYVDPVSRRMANLSYVVWMVRRFTLETEAIVFSIQSPKSGDISVGGPIDSGITTLAVLASFADRSPHGAAQSWRV</sequence>
<keyword evidence="6" id="KW-1185">Reference proteome</keyword>
<dbReference type="AlphaFoldDB" id="A0A1S3JCU3"/>
<feature type="transmembrane region" description="Helical" evidence="5">
    <location>
        <begin position="27"/>
        <end position="52"/>
    </location>
</feature>
<feature type="transmembrane region" description="Helical" evidence="5">
    <location>
        <begin position="202"/>
        <end position="221"/>
    </location>
</feature>
<dbReference type="GO" id="GO:0006506">
    <property type="term" value="P:GPI anchor biosynthetic process"/>
    <property type="evidence" value="ECO:0007669"/>
    <property type="project" value="UniProtKB-UniPathway"/>
</dbReference>
<feature type="transmembrane region" description="Helical" evidence="5">
    <location>
        <begin position="64"/>
        <end position="81"/>
    </location>
</feature>
<comment type="pathway">
    <text evidence="5">Glycolipid biosynthesis; glycosylphosphatidylinositol-anchor biosynthesis.</text>
</comment>
<dbReference type="EC" id="2.3.-.-" evidence="5"/>
<comment type="function">
    <text evidence="5">A acetyltransferase, which acetylates the inositol ring of phosphatidylinositol during biosynthesis of GPI-anchor.</text>
</comment>
<evidence type="ECO:0000256" key="2">
    <source>
        <dbReference type="ARBA" id="ARBA00022692"/>
    </source>
</evidence>
<keyword evidence="5" id="KW-0337">GPI-anchor biosynthesis</keyword>
<keyword evidence="2 5" id="KW-0812">Transmembrane</keyword>
<dbReference type="GO" id="GO:0005789">
    <property type="term" value="C:endoplasmic reticulum membrane"/>
    <property type="evidence" value="ECO:0007669"/>
    <property type="project" value="UniProtKB-SubCell"/>
</dbReference>
<proteinExistence type="inferred from homology"/>
<evidence type="ECO:0000256" key="5">
    <source>
        <dbReference type="RuleBase" id="RU280819"/>
    </source>
</evidence>
<dbReference type="GO" id="GO:0032216">
    <property type="term" value="F:glucosaminyl-phosphatidylinositol O-acyltransferase activity"/>
    <property type="evidence" value="ECO:0007669"/>
    <property type="project" value="TreeGrafter"/>
</dbReference>
<dbReference type="RefSeq" id="XP_013408001.1">
    <property type="nucleotide sequence ID" value="XM_013552547.2"/>
</dbReference>
<comment type="similarity">
    <text evidence="5">Belongs to the PIGW family.</text>
</comment>
<reference evidence="7" key="1">
    <citation type="submission" date="2025-08" db="UniProtKB">
        <authorList>
            <consortium name="RefSeq"/>
        </authorList>
    </citation>
    <scope>IDENTIFICATION</scope>
    <source>
        <tissue evidence="7">Gonads</tissue>
    </source>
</reference>
<keyword evidence="4 5" id="KW-0472">Membrane</keyword>
<protein>
    <recommendedName>
        <fullName evidence="5">Phosphatidylinositol-glycan biosynthesis class W protein</fullName>
        <ecNumber evidence="5">2.3.-.-</ecNumber>
    </recommendedName>
</protein>
<name>A0A1S3JCU3_LINAN</name>
<feature type="transmembrane region" description="Helical" evidence="5">
    <location>
        <begin position="87"/>
        <end position="103"/>
    </location>
</feature>
<comment type="caution">
    <text evidence="5">Lacks conserved residue(s) required for the propagation of feature annotation.</text>
</comment>
<feature type="transmembrane region" description="Helical" evidence="5">
    <location>
        <begin position="340"/>
        <end position="360"/>
    </location>
</feature>
<keyword evidence="5" id="KW-0808">Transferase</keyword>
<feature type="transmembrane region" description="Helical" evidence="5">
    <location>
        <begin position="134"/>
        <end position="152"/>
    </location>
</feature>
<gene>
    <name evidence="7" type="primary">LOC106171983</name>
</gene>
<dbReference type="Pfam" id="PF06423">
    <property type="entry name" value="GWT1"/>
    <property type="match status" value="1"/>
</dbReference>
<evidence type="ECO:0000256" key="3">
    <source>
        <dbReference type="ARBA" id="ARBA00022989"/>
    </source>
</evidence>
<evidence type="ECO:0000256" key="1">
    <source>
        <dbReference type="ARBA" id="ARBA00004141"/>
    </source>
</evidence>
<dbReference type="PANTHER" id="PTHR20661:SF0">
    <property type="entry name" value="PHOSPHATIDYLINOSITOL-GLYCAN BIOSYNTHESIS CLASS W PROTEIN"/>
    <property type="match status" value="1"/>
</dbReference>
<keyword evidence="3 5" id="KW-1133">Transmembrane helix</keyword>
<keyword evidence="5" id="KW-0256">Endoplasmic reticulum</keyword>
<evidence type="ECO:0000313" key="6">
    <source>
        <dbReference type="Proteomes" id="UP000085678"/>
    </source>
</evidence>
<feature type="transmembrane region" description="Helical" evidence="5">
    <location>
        <begin position="164"/>
        <end position="181"/>
    </location>
</feature>
<evidence type="ECO:0000256" key="4">
    <source>
        <dbReference type="ARBA" id="ARBA00023136"/>
    </source>
</evidence>
<organism evidence="6 7">
    <name type="scientific">Lingula anatina</name>
    <name type="common">Brachiopod</name>
    <name type="synonym">Lingula unguis</name>
    <dbReference type="NCBI Taxonomy" id="7574"/>
    <lineage>
        <taxon>Eukaryota</taxon>
        <taxon>Metazoa</taxon>
        <taxon>Spiralia</taxon>
        <taxon>Lophotrochozoa</taxon>
        <taxon>Brachiopoda</taxon>
        <taxon>Linguliformea</taxon>
        <taxon>Lingulata</taxon>
        <taxon>Lingulida</taxon>
        <taxon>Linguloidea</taxon>
        <taxon>Lingulidae</taxon>
        <taxon>Lingula</taxon>
    </lineage>
</organism>
<accession>A0A1S3JCU3</accession>
<dbReference type="PANTHER" id="PTHR20661">
    <property type="entry name" value="PHOSPHATIDYLINOSITOL-GLYCAN BIOSYNTHESIS CLASS W PROTEIN"/>
    <property type="match status" value="1"/>
</dbReference>
<dbReference type="GeneID" id="106171983"/>